<evidence type="ECO:0000256" key="1">
    <source>
        <dbReference type="ARBA" id="ARBA00009986"/>
    </source>
</evidence>
<dbReference type="InterPro" id="IPR016161">
    <property type="entry name" value="Ald_DH/histidinol_DH"/>
</dbReference>
<organism evidence="6 7">
    <name type="scientific">Massilia eburnea</name>
    <dbReference type="NCBI Taxonomy" id="1776165"/>
    <lineage>
        <taxon>Bacteria</taxon>
        <taxon>Pseudomonadati</taxon>
        <taxon>Pseudomonadota</taxon>
        <taxon>Betaproteobacteria</taxon>
        <taxon>Burkholderiales</taxon>
        <taxon>Oxalobacteraceae</taxon>
        <taxon>Telluria group</taxon>
        <taxon>Massilia</taxon>
    </lineage>
</organism>
<dbReference type="FunFam" id="3.40.309.10:FF:000012">
    <property type="entry name" value="Betaine aldehyde dehydrogenase"/>
    <property type="match status" value="1"/>
</dbReference>
<dbReference type="InterPro" id="IPR016163">
    <property type="entry name" value="Ald_DH_C"/>
</dbReference>
<feature type="domain" description="Aldehyde dehydrogenase" evidence="5">
    <location>
        <begin position="15"/>
        <end position="469"/>
    </location>
</feature>
<sequence>MKTIDHLYINGEFVTPHGSEFMEFANPSTGAPLTRVRLADETDAQRAIAAAKAAYPALSGSSREQRMDTLQRLHDAVREGEHELIEAMLDEYGGPLATTTGTVRRAAASFAVAKELLAGYDFVRQLGSARVQMVPLGVAGLVTPWNANYSFICGKLAMAIASGSTAVIKPSEMSAMQTAVLTGLLHRAGLPPGVFNIITGRGDTAGAEIVRHPDVAKISFTGSTAVGKAIARGAVETMKRVTLELGGKSPTVLLDDANFEKAMPLAIAAATFNSGQACLAGTRLLVPLHRLDDAKRLAAAEMSRLKVGDPRDPATRIGPMVSRRQWERVQHYIRLGLEEGAELLVGGEGKPQGLEAGNFVRPTVFANVHNGMAIAREEIFGPVLSIISYRTEEEAVQIANDTDYGLHAYVFSGDVARANRVASQIVAGRVFVNGLYDEPLAPFGGFRQSGLGREFGIHGLEAYLEPKAIMGYETTL</sequence>
<comment type="caution">
    <text evidence="6">The sequence shown here is derived from an EMBL/GenBank/DDBJ whole genome shotgun (WGS) entry which is preliminary data.</text>
</comment>
<feature type="active site" evidence="3">
    <location>
        <position position="244"/>
    </location>
</feature>
<dbReference type="InterPro" id="IPR015590">
    <property type="entry name" value="Aldehyde_DH_dom"/>
</dbReference>
<comment type="similarity">
    <text evidence="1 4">Belongs to the aldehyde dehydrogenase family.</text>
</comment>
<dbReference type="PANTHER" id="PTHR42804">
    <property type="entry name" value="ALDEHYDE DEHYDROGENASE"/>
    <property type="match status" value="1"/>
</dbReference>
<evidence type="ECO:0000256" key="2">
    <source>
        <dbReference type="ARBA" id="ARBA00023002"/>
    </source>
</evidence>
<dbReference type="PANTHER" id="PTHR42804:SF1">
    <property type="entry name" value="ALDEHYDE DEHYDROGENASE-RELATED"/>
    <property type="match status" value="1"/>
</dbReference>
<evidence type="ECO:0000256" key="3">
    <source>
        <dbReference type="PROSITE-ProRule" id="PRU10007"/>
    </source>
</evidence>
<dbReference type="SUPFAM" id="SSF53720">
    <property type="entry name" value="ALDH-like"/>
    <property type="match status" value="1"/>
</dbReference>
<reference evidence="6 7" key="1">
    <citation type="submission" date="2019-11" db="EMBL/GenBank/DDBJ databases">
        <title>Type strains purchased from KCTC, JCM and DSMZ.</title>
        <authorList>
            <person name="Lu H."/>
        </authorList>
    </citation>
    <scope>NUCLEOTIDE SEQUENCE [LARGE SCALE GENOMIC DNA]</scope>
    <source>
        <strain evidence="6 7">JCM 31587</strain>
    </source>
</reference>
<evidence type="ECO:0000256" key="4">
    <source>
        <dbReference type="RuleBase" id="RU003345"/>
    </source>
</evidence>
<gene>
    <name evidence="6" type="ORF">GM658_02355</name>
</gene>
<dbReference type="Gene3D" id="3.40.309.10">
    <property type="entry name" value="Aldehyde Dehydrogenase, Chain A, domain 2"/>
    <property type="match status" value="1"/>
</dbReference>
<evidence type="ECO:0000313" key="7">
    <source>
        <dbReference type="Proteomes" id="UP000472320"/>
    </source>
</evidence>
<accession>A0A6L6QBJ7</accession>
<dbReference type="AlphaFoldDB" id="A0A6L6QBJ7"/>
<dbReference type="GO" id="GO:0016620">
    <property type="term" value="F:oxidoreductase activity, acting on the aldehyde or oxo group of donors, NAD or NADP as acceptor"/>
    <property type="evidence" value="ECO:0007669"/>
    <property type="project" value="InterPro"/>
</dbReference>
<keyword evidence="7" id="KW-1185">Reference proteome</keyword>
<dbReference type="Gene3D" id="3.40.605.10">
    <property type="entry name" value="Aldehyde Dehydrogenase, Chain A, domain 1"/>
    <property type="match status" value="1"/>
</dbReference>
<dbReference type="Proteomes" id="UP000472320">
    <property type="component" value="Unassembled WGS sequence"/>
</dbReference>
<dbReference type="FunFam" id="3.40.605.10:FF:000007">
    <property type="entry name" value="NAD/NADP-dependent betaine aldehyde dehydrogenase"/>
    <property type="match status" value="1"/>
</dbReference>
<name>A0A6L6QBJ7_9BURK</name>
<dbReference type="InterPro" id="IPR016162">
    <property type="entry name" value="Ald_DH_N"/>
</dbReference>
<dbReference type="PROSITE" id="PS00687">
    <property type="entry name" value="ALDEHYDE_DEHYDR_GLU"/>
    <property type="match status" value="1"/>
</dbReference>
<proteinExistence type="inferred from homology"/>
<evidence type="ECO:0000313" key="6">
    <source>
        <dbReference type="EMBL" id="MTW09431.1"/>
    </source>
</evidence>
<dbReference type="EMBL" id="WNKX01000001">
    <property type="protein sequence ID" value="MTW09431.1"/>
    <property type="molecule type" value="Genomic_DNA"/>
</dbReference>
<dbReference type="Pfam" id="PF00171">
    <property type="entry name" value="Aldedh"/>
    <property type="match status" value="1"/>
</dbReference>
<keyword evidence="2 4" id="KW-0560">Oxidoreductase</keyword>
<dbReference type="InterPro" id="IPR029510">
    <property type="entry name" value="Ald_DH_CS_GLU"/>
</dbReference>
<protein>
    <submittedName>
        <fullName evidence="6">Aldehyde dehydrogenase family protein</fullName>
    </submittedName>
</protein>
<dbReference type="RefSeq" id="WP_155452392.1">
    <property type="nucleotide sequence ID" value="NZ_WNKX01000001.1"/>
</dbReference>
<dbReference type="CDD" id="cd07138">
    <property type="entry name" value="ALDH_CddD_SSP0762"/>
    <property type="match status" value="1"/>
</dbReference>
<dbReference type="OrthoDB" id="6187633at2"/>
<evidence type="ECO:0000259" key="5">
    <source>
        <dbReference type="Pfam" id="PF00171"/>
    </source>
</evidence>